<accession>A0AAV0Z0M3</accession>
<dbReference type="EMBL" id="OX451736">
    <property type="protein sequence ID" value="CAI8590292.1"/>
    <property type="molecule type" value="Genomic_DNA"/>
</dbReference>
<proteinExistence type="predicted"/>
<dbReference type="AlphaFoldDB" id="A0AAV0Z0M3"/>
<name>A0AAV0Z0M3_VICFA</name>
<gene>
    <name evidence="1" type="ORF">VFH_I434680</name>
</gene>
<protein>
    <submittedName>
        <fullName evidence="1">Uncharacterized protein</fullName>
    </submittedName>
</protein>
<dbReference type="Proteomes" id="UP001157006">
    <property type="component" value="Chromosome 1L"/>
</dbReference>
<evidence type="ECO:0000313" key="2">
    <source>
        <dbReference type="Proteomes" id="UP001157006"/>
    </source>
</evidence>
<organism evidence="1 2">
    <name type="scientific">Vicia faba</name>
    <name type="common">Broad bean</name>
    <name type="synonym">Faba vulgaris</name>
    <dbReference type="NCBI Taxonomy" id="3906"/>
    <lineage>
        <taxon>Eukaryota</taxon>
        <taxon>Viridiplantae</taxon>
        <taxon>Streptophyta</taxon>
        <taxon>Embryophyta</taxon>
        <taxon>Tracheophyta</taxon>
        <taxon>Spermatophyta</taxon>
        <taxon>Magnoliopsida</taxon>
        <taxon>eudicotyledons</taxon>
        <taxon>Gunneridae</taxon>
        <taxon>Pentapetalae</taxon>
        <taxon>rosids</taxon>
        <taxon>fabids</taxon>
        <taxon>Fabales</taxon>
        <taxon>Fabaceae</taxon>
        <taxon>Papilionoideae</taxon>
        <taxon>50 kb inversion clade</taxon>
        <taxon>NPAAA clade</taxon>
        <taxon>Hologalegina</taxon>
        <taxon>IRL clade</taxon>
        <taxon>Fabeae</taxon>
        <taxon>Vicia</taxon>
    </lineage>
</organism>
<evidence type="ECO:0000313" key="1">
    <source>
        <dbReference type="EMBL" id="CAI8590292.1"/>
    </source>
</evidence>
<reference evidence="1 2" key="1">
    <citation type="submission" date="2023-01" db="EMBL/GenBank/DDBJ databases">
        <authorList>
            <person name="Kreplak J."/>
        </authorList>
    </citation>
    <scope>NUCLEOTIDE SEQUENCE [LARGE SCALE GENOMIC DNA]</scope>
</reference>
<keyword evidence="2" id="KW-1185">Reference proteome</keyword>
<sequence length="107" mass="12020">MLICSRRYFSFVVGFNNNLSKFFLVIDLLDHLEGSDHDEARVWSVYECNSGAIFQIVYNEHLIAKKKKGLKTASRSPVRPKRTALSCLADTHSLIAADSEKLISESG</sequence>